<dbReference type="Proteomes" id="UP000006038">
    <property type="component" value="Chromosome 7"/>
</dbReference>
<proteinExistence type="predicted"/>
<protein>
    <submittedName>
        <fullName evidence="1">Uncharacterized protein</fullName>
    </submittedName>
</protein>
<evidence type="ECO:0000313" key="2">
    <source>
        <dbReference type="Proteomes" id="UP000006038"/>
    </source>
</evidence>
<dbReference type="AlphaFoldDB" id="J3MKT9"/>
<organism evidence="1">
    <name type="scientific">Oryza brachyantha</name>
    <name type="common">malo sina</name>
    <dbReference type="NCBI Taxonomy" id="4533"/>
    <lineage>
        <taxon>Eukaryota</taxon>
        <taxon>Viridiplantae</taxon>
        <taxon>Streptophyta</taxon>
        <taxon>Embryophyta</taxon>
        <taxon>Tracheophyta</taxon>
        <taxon>Spermatophyta</taxon>
        <taxon>Magnoliopsida</taxon>
        <taxon>Liliopsida</taxon>
        <taxon>Poales</taxon>
        <taxon>Poaceae</taxon>
        <taxon>BOP clade</taxon>
        <taxon>Oryzoideae</taxon>
        <taxon>Oryzeae</taxon>
        <taxon>Oryzinae</taxon>
        <taxon>Oryza</taxon>
    </lineage>
</organism>
<dbReference type="EnsemblPlants" id="OB07G20210.1">
    <property type="protein sequence ID" value="OB07G20210.1"/>
    <property type="gene ID" value="OB07G20210"/>
</dbReference>
<dbReference type="HOGENOM" id="CLU_2820154_0_0_1"/>
<reference evidence="1" key="1">
    <citation type="journal article" date="2013" name="Nat. Commun.">
        <title>Whole-genome sequencing of Oryza brachyantha reveals mechanisms underlying Oryza genome evolution.</title>
        <authorList>
            <person name="Chen J."/>
            <person name="Huang Q."/>
            <person name="Gao D."/>
            <person name="Wang J."/>
            <person name="Lang Y."/>
            <person name="Liu T."/>
            <person name="Li B."/>
            <person name="Bai Z."/>
            <person name="Luis Goicoechea J."/>
            <person name="Liang C."/>
            <person name="Chen C."/>
            <person name="Zhang W."/>
            <person name="Sun S."/>
            <person name="Liao Y."/>
            <person name="Zhang X."/>
            <person name="Yang L."/>
            <person name="Song C."/>
            <person name="Wang M."/>
            <person name="Shi J."/>
            <person name="Liu G."/>
            <person name="Liu J."/>
            <person name="Zhou H."/>
            <person name="Zhou W."/>
            <person name="Yu Q."/>
            <person name="An N."/>
            <person name="Chen Y."/>
            <person name="Cai Q."/>
            <person name="Wang B."/>
            <person name="Liu B."/>
            <person name="Min J."/>
            <person name="Huang Y."/>
            <person name="Wu H."/>
            <person name="Li Z."/>
            <person name="Zhang Y."/>
            <person name="Yin Y."/>
            <person name="Song W."/>
            <person name="Jiang J."/>
            <person name="Jackson S.A."/>
            <person name="Wing R.A."/>
            <person name="Wang J."/>
            <person name="Chen M."/>
        </authorList>
    </citation>
    <scope>NUCLEOTIDE SEQUENCE [LARGE SCALE GENOMIC DNA]</scope>
    <source>
        <strain evidence="1">cv. IRGC 101232</strain>
    </source>
</reference>
<name>J3MKT9_ORYBR</name>
<keyword evidence="2" id="KW-1185">Reference proteome</keyword>
<accession>J3MKT9</accession>
<dbReference type="Gramene" id="OB07G20210.1">
    <property type="protein sequence ID" value="OB07G20210.1"/>
    <property type="gene ID" value="OB07G20210"/>
</dbReference>
<sequence>IRHKVNHRLSGLPDGFYHRSRPTIDNNSLTGFILLCSPKSSSSQNLKTKVLNWNPILRILMVPENPA</sequence>
<evidence type="ECO:0000313" key="1">
    <source>
        <dbReference type="EnsemblPlants" id="OB07G20210.1"/>
    </source>
</evidence>
<reference evidence="1" key="2">
    <citation type="submission" date="2013-04" db="UniProtKB">
        <authorList>
            <consortium name="EnsemblPlants"/>
        </authorList>
    </citation>
    <scope>IDENTIFICATION</scope>
</reference>